<gene>
    <name evidence="4" type="ORF">J2S64_003636</name>
</gene>
<dbReference type="InterPro" id="IPR005648">
    <property type="entry name" value="FlgD"/>
</dbReference>
<reference evidence="4 5" key="1">
    <citation type="submission" date="2023-07" db="EMBL/GenBank/DDBJ databases">
        <title>Sequencing the genomes of 1000 actinobacteria strains.</title>
        <authorList>
            <person name="Klenk H.-P."/>
        </authorList>
    </citation>
    <scope>NUCLEOTIDE SEQUENCE [LARGE SCALE GENOMIC DNA]</scope>
    <source>
        <strain evidence="4 5">DSM 20167</strain>
    </source>
</reference>
<dbReference type="Proteomes" id="UP001183817">
    <property type="component" value="Unassembled WGS sequence"/>
</dbReference>
<organism evidence="4 5">
    <name type="scientific">Paeniglutamicibacter sulfureus</name>
    <dbReference type="NCBI Taxonomy" id="43666"/>
    <lineage>
        <taxon>Bacteria</taxon>
        <taxon>Bacillati</taxon>
        <taxon>Actinomycetota</taxon>
        <taxon>Actinomycetes</taxon>
        <taxon>Micrococcales</taxon>
        <taxon>Micrococcaceae</taxon>
        <taxon>Paeniglutamicibacter</taxon>
    </lineage>
</organism>
<proteinExistence type="inferred from homology"/>
<protein>
    <submittedName>
        <fullName evidence="4">Flagellar basal-body rod modification protein FlgD</fullName>
    </submittedName>
</protein>
<accession>A0ABU2BMR2</accession>
<dbReference type="RefSeq" id="WP_310292594.1">
    <property type="nucleotide sequence ID" value="NZ_BAAAWO010000001.1"/>
</dbReference>
<sequence length="168" mass="17364">MTVPPIEATQFGATAAPVRAPKQSMDGEVFLHLLVTQLANQDPSSPMDTNQMISQTTQLASMERMNTLSATQEASLDIQQRLAASSLIGQEITTAGEPPITGVVTAVSFAQGAPVVTVGEQQIPYAQIIGIAAPAAPVPDPEQDTMPDTPPEGGDAESETAEPDALGA</sequence>
<evidence type="ECO:0000313" key="4">
    <source>
        <dbReference type="EMBL" id="MDR7359945.1"/>
    </source>
</evidence>
<feature type="region of interest" description="Disordered" evidence="3">
    <location>
        <begin position="134"/>
        <end position="168"/>
    </location>
</feature>
<dbReference type="EMBL" id="JAVDYI010000001">
    <property type="protein sequence ID" value="MDR7359945.1"/>
    <property type="molecule type" value="Genomic_DNA"/>
</dbReference>
<name>A0ABU2BMR2_9MICC</name>
<keyword evidence="4" id="KW-0966">Cell projection</keyword>
<evidence type="ECO:0000256" key="3">
    <source>
        <dbReference type="SAM" id="MobiDB-lite"/>
    </source>
</evidence>
<comment type="similarity">
    <text evidence="1">Belongs to the FlgD family.</text>
</comment>
<keyword evidence="5" id="KW-1185">Reference proteome</keyword>
<evidence type="ECO:0000256" key="1">
    <source>
        <dbReference type="ARBA" id="ARBA00010577"/>
    </source>
</evidence>
<evidence type="ECO:0000313" key="5">
    <source>
        <dbReference type="Proteomes" id="UP001183817"/>
    </source>
</evidence>
<dbReference type="Pfam" id="PF03963">
    <property type="entry name" value="FlgD"/>
    <property type="match status" value="1"/>
</dbReference>
<comment type="caution">
    <text evidence="4">The sequence shown here is derived from an EMBL/GenBank/DDBJ whole genome shotgun (WGS) entry which is preliminary data.</text>
</comment>
<keyword evidence="2" id="KW-1005">Bacterial flagellum biogenesis</keyword>
<evidence type="ECO:0000256" key="2">
    <source>
        <dbReference type="ARBA" id="ARBA00022795"/>
    </source>
</evidence>
<keyword evidence="4" id="KW-0969">Cilium</keyword>
<keyword evidence="4" id="KW-0282">Flagellum</keyword>